<evidence type="ECO:0000313" key="7">
    <source>
        <dbReference type="EMBL" id="EGG15326.1"/>
    </source>
</evidence>
<sequence length="851" mass="98579">MVIVVTRLKNNNSINSSKRIRWESLELLNFIDFDSIRDEVIPWIMSLIGQAFRAGEMEYVSYAIQRLSNASSDWFTNHHARITIETFMPILKQPETSLELPVIGMTLKMLLSVSSDDLVEWDQQQQQPEQFVSLIYSNVSCKVKEIDLDIWNNDIDEKKKNHDSDDSDDSDLEDSDDSDEYSGYSKEVLDYSDEQTIKEFAQFLANPVLSNIILEECKRRVVSTFWKDRYVSLLLYTKMVPYLTEHYDQSESIGQEMEKIIKVFMSTAIDTNPRVGCAFFTFLSEVFRDGPHFSISLVNQLLPYTIEIFFFSNTIFIKIILISELYYSKIGHLALEAIREFAKRNGKRFSKQFKAFLEHFNEMKCGVEYGIFSDYIKICMEASETLGKDYSIYIAPTMKIILDILNQSVGRTREPIARLMVRALKGLRYFLDWTDSSIIPYLETLVNVCTRLSITQVADDQDIYDATDICYRAINNFYPLLCVSNDKYGNHSQQATTLYSRLLSCILDSWIGSWSDQDIDLFSKKLFVARNLTEMMADYFMTSEQITNAISKLWIIKNKVFGLLLVDDRDEDYEVDQDSNIELLANLYKLVGHFVKKTKEVAIRVIIVMDILSDTLQFINNRKVDNYIKQSILQMFSDICEFGGQPSIALYPQIIPVMIEYLSSDCDESAQNAAFGLGVAAANAKEQFAPYLFTTLRQLKDLVSRKEDKGKEMVEATVDAISAIGKLIRHVPQLSPLVRKVIPEWLEKLPINHHIKNTQCIENFYHIMQLYPNECLGEDDDNYHPIVDQIKSIISEFDTRLNPRLQKYGFFRLDFDELAIYQSNQQTSNNIQSLLSILIKDREREREKDNK</sequence>
<dbReference type="EMBL" id="GL883026">
    <property type="protein sequence ID" value="EGG15326.1"/>
    <property type="molecule type" value="Genomic_DNA"/>
</dbReference>
<dbReference type="InterPro" id="IPR011989">
    <property type="entry name" value="ARM-like"/>
</dbReference>
<proteinExistence type="predicted"/>
<dbReference type="GO" id="GO:0006606">
    <property type="term" value="P:protein import into nucleus"/>
    <property type="evidence" value="ECO:0007669"/>
    <property type="project" value="InterPro"/>
</dbReference>
<comment type="subcellular location">
    <subcellularLocation>
        <location evidence="1">Cytoplasm</location>
    </subcellularLocation>
</comment>
<evidence type="ECO:0000256" key="1">
    <source>
        <dbReference type="ARBA" id="ARBA00004496"/>
    </source>
</evidence>
<evidence type="ECO:0000256" key="6">
    <source>
        <dbReference type="SAM" id="MobiDB-lite"/>
    </source>
</evidence>
<organism evidence="7 8">
    <name type="scientific">Cavenderia fasciculata</name>
    <name type="common">Slime mold</name>
    <name type="synonym">Dictyostelium fasciculatum</name>
    <dbReference type="NCBI Taxonomy" id="261658"/>
    <lineage>
        <taxon>Eukaryota</taxon>
        <taxon>Amoebozoa</taxon>
        <taxon>Evosea</taxon>
        <taxon>Eumycetozoa</taxon>
        <taxon>Dictyostelia</taxon>
        <taxon>Acytosteliales</taxon>
        <taxon>Cavenderiaceae</taxon>
        <taxon>Cavenderia</taxon>
    </lineage>
</organism>
<keyword evidence="3" id="KW-0963">Cytoplasm</keyword>
<protein>
    <submittedName>
        <fullName evidence="7">Uncharacterized protein</fullName>
    </submittedName>
</protein>
<evidence type="ECO:0000256" key="3">
    <source>
        <dbReference type="ARBA" id="ARBA00022490"/>
    </source>
</evidence>
<dbReference type="AlphaFoldDB" id="F4Q9F7"/>
<dbReference type="RefSeq" id="XP_004352046.1">
    <property type="nucleotide sequence ID" value="XM_004351994.1"/>
</dbReference>
<evidence type="ECO:0000313" key="8">
    <source>
        <dbReference type="Proteomes" id="UP000007797"/>
    </source>
</evidence>
<keyword evidence="8" id="KW-1185">Reference proteome</keyword>
<dbReference type="GeneID" id="14867705"/>
<reference evidence="8" key="1">
    <citation type="journal article" date="2011" name="Genome Res.">
        <title>Phylogeny-wide analysis of social amoeba genomes highlights ancient origins for complex intercellular communication.</title>
        <authorList>
            <person name="Heidel A.J."/>
            <person name="Lawal H.M."/>
            <person name="Felder M."/>
            <person name="Schilde C."/>
            <person name="Helps N.R."/>
            <person name="Tunggal B."/>
            <person name="Rivero F."/>
            <person name="John U."/>
            <person name="Schleicher M."/>
            <person name="Eichinger L."/>
            <person name="Platzer M."/>
            <person name="Noegel A.A."/>
            <person name="Schaap P."/>
            <person name="Gloeckner G."/>
        </authorList>
    </citation>
    <scope>NUCLEOTIDE SEQUENCE [LARGE SCALE GENOMIC DNA]</scope>
    <source>
        <strain evidence="8">SH3</strain>
    </source>
</reference>
<dbReference type="InterPro" id="IPR016024">
    <property type="entry name" value="ARM-type_fold"/>
</dbReference>
<evidence type="ECO:0000256" key="2">
    <source>
        <dbReference type="ARBA" id="ARBA00022448"/>
    </source>
</evidence>
<dbReference type="GO" id="GO:0005737">
    <property type="term" value="C:cytoplasm"/>
    <property type="evidence" value="ECO:0007669"/>
    <property type="project" value="UniProtKB-SubCell"/>
</dbReference>
<evidence type="ECO:0000256" key="5">
    <source>
        <dbReference type="ARBA" id="ARBA00022927"/>
    </source>
</evidence>
<feature type="region of interest" description="Disordered" evidence="6">
    <location>
        <begin position="157"/>
        <end position="183"/>
    </location>
</feature>
<feature type="compositionally biased region" description="Acidic residues" evidence="6">
    <location>
        <begin position="165"/>
        <end position="180"/>
    </location>
</feature>
<keyword evidence="2" id="KW-0813">Transport</keyword>
<dbReference type="Gene3D" id="1.25.10.10">
    <property type="entry name" value="Leucine-rich Repeat Variant"/>
    <property type="match status" value="2"/>
</dbReference>
<dbReference type="SUPFAM" id="SSF48371">
    <property type="entry name" value="ARM repeat"/>
    <property type="match status" value="1"/>
</dbReference>
<keyword evidence="5" id="KW-0653">Protein transport</keyword>
<dbReference type="KEGG" id="dfa:DFA_10160"/>
<keyword evidence="4" id="KW-0677">Repeat</keyword>
<name>F4Q9F7_CACFS</name>
<dbReference type="OrthoDB" id="543373at2759"/>
<dbReference type="PANTHER" id="PTHR10527">
    <property type="entry name" value="IMPORTIN BETA"/>
    <property type="match status" value="1"/>
</dbReference>
<accession>F4Q9F7</accession>
<dbReference type="Proteomes" id="UP000007797">
    <property type="component" value="Unassembled WGS sequence"/>
</dbReference>
<gene>
    <name evidence="7" type="ORF">DFA_10160</name>
</gene>
<evidence type="ECO:0000256" key="4">
    <source>
        <dbReference type="ARBA" id="ARBA00022737"/>
    </source>
</evidence>
<dbReference type="InterPro" id="IPR040122">
    <property type="entry name" value="Importin_beta"/>
</dbReference>